<sequence length="277" mass="30899">MIGLYRRSDPPPALKRYIQAFYIADEQDVSMDIVSPPTGYPLLGIIWRGFCGAEVDDQLISFEAKKLRHFSGQLFRKRAVVHWQHGVGHAVAEFRATGFYELFGLSGELLINQTREVYNVHPEFDTCLAAKINSNSSPEGYLSALQNALIQQAAKICKAPAYLHKGIKMIEKANGAIRLSEVIDSCNVPARTFHSAFKEVVGLPPKYFCRVIQFNYVGQLIVSNGYDQLAGIAAEAGFFDQAHFSRAFQEFAAQSPYAFFEGDEVNLSTFIRLVDAT</sequence>
<keyword evidence="3" id="KW-0804">Transcription</keyword>
<keyword evidence="2" id="KW-0238">DNA-binding</keyword>
<dbReference type="Gene3D" id="1.10.10.60">
    <property type="entry name" value="Homeodomain-like"/>
    <property type="match status" value="1"/>
</dbReference>
<evidence type="ECO:0000256" key="1">
    <source>
        <dbReference type="ARBA" id="ARBA00023015"/>
    </source>
</evidence>
<name>A0ABX8AXX3_9HYPH</name>
<evidence type="ECO:0000256" key="3">
    <source>
        <dbReference type="ARBA" id="ARBA00023163"/>
    </source>
</evidence>
<keyword evidence="5" id="KW-0614">Plasmid</keyword>
<dbReference type="SUPFAM" id="SSF46689">
    <property type="entry name" value="Homeodomain-like"/>
    <property type="match status" value="1"/>
</dbReference>
<reference evidence="5 6" key="1">
    <citation type="journal article" date="2021" name="Angew. Chem. Int. Ed. Engl.">
        <title>A novel family of nonribosomal peptides modulate collective behavior in Pseudovibrio bacteria isolated from marine sponges.</title>
        <authorList>
            <person name="Ioca L.P."/>
            <person name="Dai Y."/>
            <person name="Kunakom S."/>
            <person name="Diaz-Espinosa J."/>
            <person name="Krunic A."/>
            <person name="Crnkovic C.M."/>
            <person name="Orjala J."/>
            <person name="Sanchez L.M."/>
            <person name="Ferreira A.G."/>
            <person name="Berlinck R.G.S."/>
            <person name="Eustaquio A.S."/>
        </authorList>
    </citation>
    <scope>NUCLEOTIDE SEQUENCE [LARGE SCALE GENOMIC DNA]</scope>
    <source>
        <strain evidence="5 6">Ab134</strain>
        <plasmid evidence="5 6">pAb134-03</plasmid>
    </source>
</reference>
<evidence type="ECO:0000256" key="2">
    <source>
        <dbReference type="ARBA" id="ARBA00023125"/>
    </source>
</evidence>
<dbReference type="PANTHER" id="PTHR46796">
    <property type="entry name" value="HTH-TYPE TRANSCRIPTIONAL ACTIVATOR RHAS-RELATED"/>
    <property type="match status" value="1"/>
</dbReference>
<evidence type="ECO:0000259" key="4">
    <source>
        <dbReference type="PROSITE" id="PS01124"/>
    </source>
</evidence>
<proteinExistence type="predicted"/>
<protein>
    <submittedName>
        <fullName evidence="5">AraC family transcriptional regulator</fullName>
    </submittedName>
</protein>
<keyword evidence="6" id="KW-1185">Reference proteome</keyword>
<dbReference type="EMBL" id="CP074129">
    <property type="protein sequence ID" value="QUS59042.1"/>
    <property type="molecule type" value="Genomic_DNA"/>
</dbReference>
<dbReference type="InterPro" id="IPR009057">
    <property type="entry name" value="Homeodomain-like_sf"/>
</dbReference>
<dbReference type="Proteomes" id="UP000680706">
    <property type="component" value="Plasmid pAb134-03"/>
</dbReference>
<organism evidence="5 6">
    <name type="scientific">Pseudovibrio brasiliensis</name>
    <dbReference type="NCBI Taxonomy" id="1898042"/>
    <lineage>
        <taxon>Bacteria</taxon>
        <taxon>Pseudomonadati</taxon>
        <taxon>Pseudomonadota</taxon>
        <taxon>Alphaproteobacteria</taxon>
        <taxon>Hyphomicrobiales</taxon>
        <taxon>Stappiaceae</taxon>
        <taxon>Pseudovibrio</taxon>
    </lineage>
</organism>
<dbReference type="Pfam" id="PF12833">
    <property type="entry name" value="HTH_18"/>
    <property type="match status" value="1"/>
</dbReference>
<evidence type="ECO:0000313" key="5">
    <source>
        <dbReference type="EMBL" id="QUS59042.1"/>
    </source>
</evidence>
<dbReference type="PROSITE" id="PS01124">
    <property type="entry name" value="HTH_ARAC_FAMILY_2"/>
    <property type="match status" value="1"/>
</dbReference>
<dbReference type="RefSeq" id="WP_075701419.1">
    <property type="nucleotide sequence ID" value="NZ_CP074129.1"/>
</dbReference>
<evidence type="ECO:0000313" key="6">
    <source>
        <dbReference type="Proteomes" id="UP000680706"/>
    </source>
</evidence>
<gene>
    <name evidence="5" type="ORF">KGB56_25850</name>
</gene>
<geneLocation type="plasmid" evidence="5 6">
    <name>pAb134-03</name>
</geneLocation>
<feature type="domain" description="HTH araC/xylS-type" evidence="4">
    <location>
        <begin position="157"/>
        <end position="262"/>
    </location>
</feature>
<dbReference type="InterPro" id="IPR050204">
    <property type="entry name" value="AraC_XylS_family_regulators"/>
</dbReference>
<keyword evidence="1" id="KW-0805">Transcription regulation</keyword>
<accession>A0ABX8AXX3</accession>
<dbReference type="SMART" id="SM00342">
    <property type="entry name" value="HTH_ARAC"/>
    <property type="match status" value="1"/>
</dbReference>
<dbReference type="InterPro" id="IPR018060">
    <property type="entry name" value="HTH_AraC"/>
</dbReference>